<dbReference type="EMBL" id="QUTH01004146">
    <property type="protein sequence ID" value="RHZ15342.1"/>
    <property type="molecule type" value="Genomic_DNA"/>
</dbReference>
<dbReference type="SUPFAM" id="SSF52058">
    <property type="entry name" value="L domain-like"/>
    <property type="match status" value="1"/>
</dbReference>
<evidence type="ECO:0000313" key="5">
    <source>
        <dbReference type="EMBL" id="RHY87125.1"/>
    </source>
</evidence>
<evidence type="ECO:0008006" key="9">
    <source>
        <dbReference type="Google" id="ProtNLM"/>
    </source>
</evidence>
<comment type="caution">
    <text evidence="5">The sequence shown here is derived from an EMBL/GenBank/DDBJ whole genome shotgun (WGS) entry which is preliminary data.</text>
</comment>
<dbReference type="PROSITE" id="PS51450">
    <property type="entry name" value="LRR"/>
    <property type="match status" value="1"/>
</dbReference>
<dbReference type="GO" id="GO:0031012">
    <property type="term" value="C:extracellular matrix"/>
    <property type="evidence" value="ECO:0007669"/>
    <property type="project" value="TreeGrafter"/>
</dbReference>
<feature type="transmembrane region" description="Helical" evidence="4">
    <location>
        <begin position="547"/>
        <end position="570"/>
    </location>
</feature>
<dbReference type="VEuPathDB" id="FungiDB:H257_02286"/>
<dbReference type="Gene3D" id="3.80.10.10">
    <property type="entry name" value="Ribonuclease Inhibitor"/>
    <property type="match status" value="1"/>
</dbReference>
<keyword evidence="2" id="KW-0732">Signal</keyword>
<dbReference type="GO" id="GO:0005615">
    <property type="term" value="C:extracellular space"/>
    <property type="evidence" value="ECO:0007669"/>
    <property type="project" value="TreeGrafter"/>
</dbReference>
<feature type="transmembrane region" description="Helical" evidence="4">
    <location>
        <begin position="515"/>
        <end position="535"/>
    </location>
</feature>
<keyword evidence="4" id="KW-1133">Transmembrane helix</keyword>
<evidence type="ECO:0000313" key="6">
    <source>
        <dbReference type="EMBL" id="RHZ15342.1"/>
    </source>
</evidence>
<dbReference type="Proteomes" id="UP000285430">
    <property type="component" value="Unassembled WGS sequence"/>
</dbReference>
<keyword evidence="4" id="KW-0812">Transmembrane</keyword>
<proteinExistence type="predicted"/>
<dbReference type="AlphaFoldDB" id="A0A3R7E1Q5"/>
<dbReference type="PANTHER" id="PTHR24373">
    <property type="entry name" value="SLIT RELATED LEUCINE-RICH REPEAT NEURONAL PROTEIN"/>
    <property type="match status" value="1"/>
</dbReference>
<organism evidence="5 8">
    <name type="scientific">Aphanomyces astaci</name>
    <name type="common">Crayfish plague agent</name>
    <dbReference type="NCBI Taxonomy" id="112090"/>
    <lineage>
        <taxon>Eukaryota</taxon>
        <taxon>Sar</taxon>
        <taxon>Stramenopiles</taxon>
        <taxon>Oomycota</taxon>
        <taxon>Saprolegniomycetes</taxon>
        <taxon>Saprolegniales</taxon>
        <taxon>Verrucalvaceae</taxon>
        <taxon>Aphanomyces</taxon>
    </lineage>
</organism>
<evidence type="ECO:0000256" key="3">
    <source>
        <dbReference type="ARBA" id="ARBA00022737"/>
    </source>
</evidence>
<keyword evidence="1" id="KW-0433">Leucine-rich repeat</keyword>
<evidence type="ECO:0000256" key="1">
    <source>
        <dbReference type="ARBA" id="ARBA00022614"/>
    </source>
</evidence>
<dbReference type="EMBL" id="QUTG01004814">
    <property type="protein sequence ID" value="RHY87125.1"/>
    <property type="molecule type" value="Genomic_DNA"/>
</dbReference>
<dbReference type="InterPro" id="IPR050328">
    <property type="entry name" value="Dev_Immune_Receptor"/>
</dbReference>
<feature type="transmembrane region" description="Helical" evidence="4">
    <location>
        <begin position="376"/>
        <end position="400"/>
    </location>
</feature>
<keyword evidence="4" id="KW-0472">Membrane</keyword>
<name>A0A3R7E1Q5_APHAT</name>
<dbReference type="SMART" id="SM00369">
    <property type="entry name" value="LRR_TYP"/>
    <property type="match status" value="3"/>
</dbReference>
<protein>
    <recommendedName>
        <fullName evidence="9">LNR domain-containing protein</fullName>
    </recommendedName>
</protein>
<dbReference type="InterPro" id="IPR001611">
    <property type="entry name" value="Leu-rich_rpt"/>
</dbReference>
<feature type="transmembrane region" description="Helical" evidence="4">
    <location>
        <begin position="420"/>
        <end position="438"/>
    </location>
</feature>
<evidence type="ECO:0000313" key="7">
    <source>
        <dbReference type="Proteomes" id="UP000285430"/>
    </source>
</evidence>
<sequence>MGASASVKYRQLDGKYHVQEKVRLVEDKCIVLLHDAMRRGELTRQQLRVLVAMLQAKEQSLEHFAHEKIHPILVALQPYYDKYQPVVKKCVDSSVRQTKWVARKIDDVVTTTTLQALYQARRQFIKRLFTLQWVPWKPTTSTAVKLTEMFMLDVEYYVRNEYAIKVVQHMNLRAGYKWVALDTRQGSVSTPPKWLQRVDYKEREKRSTLFYDLVAQMYTQMHQEHLRSLEREHDARLAAEASKPPPQKLTVFTPELIKRTLATLADKIMEEDRFLFYTLGEYECWRMEGEDVKQRGDLTIGEMYELFEMEKQDDRMRAFASELLAMGERVAMEMEDVNRSETKHERECRYMRRYDRRIAASEPYVLGLRLRWFRRLVLTVVYTLHIMSAIYFLSLAYLMLTLTPFEATAMRAYAPRPSSILFLGMACLHLTPFFKLFYSSSPILRHLVRRVAARKTAARFTARSPHWKPMYGIIIPPSLVMSPNMSMATGHLLEISSETWIAGQMAKQIVDRKVSLFYAMVLASNCLITTWALLFRSSGLKKTLIGILDACLSSLLSAIIPLVLFLVPLVEYKVYGSGNESHDFTWLAQSVTSVRTLIVWTPVQPVMVMLPSIMNYLALQALSKRVRTTKGVTLRNVLVTPMETTLGHRRGFSSIGNSIQSYVASKTQAFTWHQEHEYVLRCVIVLSVLWGLAVLAVAVTAEFYRLPCPPGCILDSAPWFSRSCNCIYFRWTCNSSNYDDVLDEYLNATDLGQNLLFLHIRKCGLRQGLAAETMYQFQSLYAFHFEFTSMQQWNIPSSAIPNTVIVALIRHSLLDHVPLALQTPGPSLRSIFLVGSPLQNIPNAIFNNWQHLNSLWLSSTNLTEFPLPVLQMQDLEVLALDSNHISTIPPELHLLPNLYWVYLDSNNISVFPDSLVTARHGIYLYLNHNPIEFISDDVVAQLDPWYVDISSTVYCQQRQLPLLCTSDCSESCSHADWGNYFCDPECNSTTCQYDKGDCAF</sequence>
<dbReference type="InterPro" id="IPR032675">
    <property type="entry name" value="LRR_dom_sf"/>
</dbReference>
<evidence type="ECO:0000256" key="2">
    <source>
        <dbReference type="ARBA" id="ARBA00022729"/>
    </source>
</evidence>
<gene>
    <name evidence="5" type="ORF">DYB35_003586</name>
    <name evidence="6" type="ORF">DYB37_008915</name>
</gene>
<evidence type="ECO:0000313" key="8">
    <source>
        <dbReference type="Proteomes" id="UP000285712"/>
    </source>
</evidence>
<dbReference type="InterPro" id="IPR003591">
    <property type="entry name" value="Leu-rich_rpt_typical-subtyp"/>
</dbReference>
<evidence type="ECO:0000256" key="4">
    <source>
        <dbReference type="SAM" id="Phobius"/>
    </source>
</evidence>
<accession>A0A3R7E1Q5</accession>
<feature type="transmembrane region" description="Helical" evidence="4">
    <location>
        <begin position="678"/>
        <end position="699"/>
    </location>
</feature>
<reference evidence="7 8" key="1">
    <citation type="submission" date="2018-08" db="EMBL/GenBank/DDBJ databases">
        <title>Aphanomyces genome sequencing and annotation.</title>
        <authorList>
            <person name="Minardi D."/>
            <person name="Oidtmann B."/>
            <person name="Van Der Giezen M."/>
            <person name="Studholme D.J."/>
        </authorList>
    </citation>
    <scope>NUCLEOTIDE SEQUENCE [LARGE SCALE GENOMIC DNA]</scope>
    <source>
        <strain evidence="6 7">Da</strain>
        <strain evidence="5 8">Sv</strain>
    </source>
</reference>
<dbReference type="PANTHER" id="PTHR24373:SF370">
    <property type="entry name" value="FISH-LIPS, ISOFORM E"/>
    <property type="match status" value="1"/>
</dbReference>
<keyword evidence="3" id="KW-0677">Repeat</keyword>
<dbReference type="Proteomes" id="UP000285712">
    <property type="component" value="Unassembled WGS sequence"/>
</dbReference>